<dbReference type="PANTHER" id="PTHR47572">
    <property type="entry name" value="LIPOPROTEIN-RELATED"/>
    <property type="match status" value="1"/>
</dbReference>
<dbReference type="AlphaFoldDB" id="A0AAP2GJ87"/>
<dbReference type="GO" id="GO:0016787">
    <property type="term" value="F:hydrolase activity"/>
    <property type="evidence" value="ECO:0007669"/>
    <property type="project" value="UniProtKB-KW"/>
</dbReference>
<protein>
    <submittedName>
        <fullName evidence="4">SMP-30/gluconolactonase/LRE family protein</fullName>
    </submittedName>
</protein>
<dbReference type="Proteomes" id="UP001319200">
    <property type="component" value="Unassembled WGS sequence"/>
</dbReference>
<proteinExistence type="predicted"/>
<dbReference type="Gene3D" id="2.120.10.30">
    <property type="entry name" value="TolB, C-terminal domain"/>
    <property type="match status" value="1"/>
</dbReference>
<dbReference type="EMBL" id="JAHESF010000013">
    <property type="protein sequence ID" value="MBT1698076.1"/>
    <property type="molecule type" value="Genomic_DNA"/>
</dbReference>
<feature type="domain" description="SMP-30/Gluconolactonase/LRE-like region" evidence="3">
    <location>
        <begin position="44"/>
        <end position="285"/>
    </location>
</feature>
<evidence type="ECO:0000256" key="1">
    <source>
        <dbReference type="ARBA" id="ARBA00022801"/>
    </source>
</evidence>
<evidence type="ECO:0000256" key="2">
    <source>
        <dbReference type="SAM" id="SignalP"/>
    </source>
</evidence>
<feature type="chain" id="PRO_5043050104" evidence="2">
    <location>
        <begin position="25"/>
        <end position="299"/>
    </location>
</feature>
<dbReference type="SUPFAM" id="SSF63829">
    <property type="entry name" value="Calcium-dependent phosphotriesterase"/>
    <property type="match status" value="1"/>
</dbReference>
<accession>A0AAP2GJ87</accession>
<sequence length="299" mass="33717">MLNRIFSAGFTAFFLFFGASMTRAQSDLFAPGTQPQLVSNQFSFTEGPAADKKGDIYFTDQPNNRIWKYDTEGKLTLFMEGAGRSNGMYFDRKGNLLSCADEENQLWSISRDKKITVLLRDLNGENLNGPNDLWAHPRGGIYFTDPLYPRPWWKPGLQHVKDENVYYLPEGKHQPIVVDSDIEKPNGIIGTPDGKYLFVADIKGNKTYQYEIKKDGTLQNRRLFAEQGSDGMTLDERGNLYLTGKGVTVYDKSGKKIAHIDVPANWTANVCFGGKHLNKLFITASESVFVMEMLVKGIR</sequence>
<evidence type="ECO:0000313" key="4">
    <source>
        <dbReference type="EMBL" id="MBT1698076.1"/>
    </source>
</evidence>
<reference evidence="4 5" key="1">
    <citation type="submission" date="2021-05" db="EMBL/GenBank/DDBJ databases">
        <title>A Polyphasic approach of four new species of the genus Ohtaekwangia: Ohtaekwangia histidinii sp. nov., Ohtaekwangia cretensis sp. nov., Ohtaekwangia indiensis sp. nov., Ohtaekwangia reichenbachii sp. nov. from diverse environment.</title>
        <authorList>
            <person name="Octaviana S."/>
        </authorList>
    </citation>
    <scope>NUCLEOTIDE SEQUENCE [LARGE SCALE GENOMIC DNA]</scope>
    <source>
        <strain evidence="4 5">PWU4</strain>
    </source>
</reference>
<gene>
    <name evidence="4" type="ORF">KK083_14380</name>
</gene>
<dbReference type="RefSeq" id="WP_317195229.1">
    <property type="nucleotide sequence ID" value="NZ_JAHESF010000013.1"/>
</dbReference>
<keyword evidence="1" id="KW-0378">Hydrolase</keyword>
<dbReference type="InterPro" id="IPR011042">
    <property type="entry name" value="6-blade_b-propeller_TolB-like"/>
</dbReference>
<evidence type="ECO:0000313" key="5">
    <source>
        <dbReference type="Proteomes" id="UP001319200"/>
    </source>
</evidence>
<keyword evidence="5" id="KW-1185">Reference proteome</keyword>
<dbReference type="InterPro" id="IPR051262">
    <property type="entry name" value="SMP-30/CGR1_Lactonase"/>
</dbReference>
<organism evidence="4 5">
    <name type="scientific">Chryseosolibacter histidini</name>
    <dbReference type="NCBI Taxonomy" id="2782349"/>
    <lineage>
        <taxon>Bacteria</taxon>
        <taxon>Pseudomonadati</taxon>
        <taxon>Bacteroidota</taxon>
        <taxon>Cytophagia</taxon>
        <taxon>Cytophagales</taxon>
        <taxon>Chryseotaleaceae</taxon>
        <taxon>Chryseosolibacter</taxon>
    </lineage>
</organism>
<keyword evidence="2" id="KW-0732">Signal</keyword>
<dbReference type="InterPro" id="IPR013658">
    <property type="entry name" value="SGL"/>
</dbReference>
<comment type="caution">
    <text evidence="4">The sequence shown here is derived from an EMBL/GenBank/DDBJ whole genome shotgun (WGS) entry which is preliminary data.</text>
</comment>
<name>A0AAP2GJ87_9BACT</name>
<feature type="signal peptide" evidence="2">
    <location>
        <begin position="1"/>
        <end position="24"/>
    </location>
</feature>
<evidence type="ECO:0000259" key="3">
    <source>
        <dbReference type="Pfam" id="PF08450"/>
    </source>
</evidence>
<dbReference type="Pfam" id="PF08450">
    <property type="entry name" value="SGL"/>
    <property type="match status" value="1"/>
</dbReference>
<dbReference type="PANTHER" id="PTHR47572:SF4">
    <property type="entry name" value="LACTONASE DRP35"/>
    <property type="match status" value="1"/>
</dbReference>